<protein>
    <submittedName>
        <fullName evidence="1">Uncharacterized protein</fullName>
    </submittedName>
</protein>
<keyword evidence="2" id="KW-1185">Reference proteome</keyword>
<organism evidence="1 2">
    <name type="scientific">Vespula maculifrons</name>
    <name type="common">Eastern yellow jacket</name>
    <name type="synonym">Wasp</name>
    <dbReference type="NCBI Taxonomy" id="7453"/>
    <lineage>
        <taxon>Eukaryota</taxon>
        <taxon>Metazoa</taxon>
        <taxon>Ecdysozoa</taxon>
        <taxon>Arthropoda</taxon>
        <taxon>Hexapoda</taxon>
        <taxon>Insecta</taxon>
        <taxon>Pterygota</taxon>
        <taxon>Neoptera</taxon>
        <taxon>Endopterygota</taxon>
        <taxon>Hymenoptera</taxon>
        <taxon>Apocrita</taxon>
        <taxon>Aculeata</taxon>
        <taxon>Vespoidea</taxon>
        <taxon>Vespidae</taxon>
        <taxon>Vespinae</taxon>
        <taxon>Vespula</taxon>
    </lineage>
</organism>
<dbReference type="Proteomes" id="UP001607303">
    <property type="component" value="Unassembled WGS sequence"/>
</dbReference>
<evidence type="ECO:0000313" key="1">
    <source>
        <dbReference type="EMBL" id="KAL2742613.1"/>
    </source>
</evidence>
<dbReference type="AlphaFoldDB" id="A0ABD2CC22"/>
<sequence>MEECSLPRSLRESEYSIKLPRGWISSTTLDHRRIKRSRITVTNENTTDYFIKSKYSECDRNMGLVDTDVIGPRKVRDDVERRNVVSANRKLSYIEYGIHSVPTGARERVEILWRATRRGIGQIGANWALNERNYKLNQEMFKNMTNRSRVGTVFKKYLANISRQFIGSRGHDSLGIKLRERF</sequence>
<name>A0ABD2CC22_VESMC</name>
<reference evidence="1 2" key="1">
    <citation type="journal article" date="2024" name="Ann. Entomol. Soc. Am.">
        <title>Genomic analyses of the southern and eastern yellowjacket wasps (Hymenoptera: Vespidae) reveal evolutionary signatures of social life.</title>
        <authorList>
            <person name="Catto M.A."/>
            <person name="Caine P.B."/>
            <person name="Orr S.E."/>
            <person name="Hunt B.G."/>
            <person name="Goodisman M.A.D."/>
        </authorList>
    </citation>
    <scope>NUCLEOTIDE SEQUENCE [LARGE SCALE GENOMIC DNA]</scope>
    <source>
        <strain evidence="1">232</strain>
        <tissue evidence="1">Head and thorax</tissue>
    </source>
</reference>
<evidence type="ECO:0000313" key="2">
    <source>
        <dbReference type="Proteomes" id="UP001607303"/>
    </source>
</evidence>
<comment type="caution">
    <text evidence="1">The sequence shown here is derived from an EMBL/GenBank/DDBJ whole genome shotgun (WGS) entry which is preliminary data.</text>
</comment>
<dbReference type="EMBL" id="JAYRBN010000057">
    <property type="protein sequence ID" value="KAL2742613.1"/>
    <property type="molecule type" value="Genomic_DNA"/>
</dbReference>
<gene>
    <name evidence="1" type="ORF">V1477_009214</name>
</gene>
<accession>A0ABD2CC22</accession>
<proteinExistence type="predicted"/>